<evidence type="ECO:0000313" key="2">
    <source>
        <dbReference type="EMBL" id="GAH54606.1"/>
    </source>
</evidence>
<comment type="caution">
    <text evidence="2">The sequence shown here is derived from an EMBL/GenBank/DDBJ whole genome shotgun (WGS) entry which is preliminary data.</text>
</comment>
<name>X1G9M2_9ZZZZ</name>
<proteinExistence type="predicted"/>
<sequence>MSKRSKQGKKQSKKQVKVENPITEKRIIKNDGSPVTTVNVDKNDNLVLTEQDKVKLDKAKALQAKAKQL</sequence>
<accession>X1G9M2</accession>
<dbReference type="AlphaFoldDB" id="X1G9M2"/>
<feature type="compositionally biased region" description="Basic residues" evidence="1">
    <location>
        <begin position="1"/>
        <end position="15"/>
    </location>
</feature>
<organism evidence="2">
    <name type="scientific">marine sediment metagenome</name>
    <dbReference type="NCBI Taxonomy" id="412755"/>
    <lineage>
        <taxon>unclassified sequences</taxon>
        <taxon>metagenomes</taxon>
        <taxon>ecological metagenomes</taxon>
    </lineage>
</organism>
<dbReference type="EMBL" id="BARU01018279">
    <property type="protein sequence ID" value="GAH54606.1"/>
    <property type="molecule type" value="Genomic_DNA"/>
</dbReference>
<evidence type="ECO:0000256" key="1">
    <source>
        <dbReference type="SAM" id="MobiDB-lite"/>
    </source>
</evidence>
<gene>
    <name evidence="2" type="ORF">S03H2_30228</name>
</gene>
<reference evidence="2" key="1">
    <citation type="journal article" date="2014" name="Front. Microbiol.">
        <title>High frequency of phylogenetically diverse reductive dehalogenase-homologous genes in deep subseafloor sedimentary metagenomes.</title>
        <authorList>
            <person name="Kawai M."/>
            <person name="Futagami T."/>
            <person name="Toyoda A."/>
            <person name="Takaki Y."/>
            <person name="Nishi S."/>
            <person name="Hori S."/>
            <person name="Arai W."/>
            <person name="Tsubouchi T."/>
            <person name="Morono Y."/>
            <person name="Uchiyama I."/>
            <person name="Ito T."/>
            <person name="Fujiyama A."/>
            <person name="Inagaki F."/>
            <person name="Takami H."/>
        </authorList>
    </citation>
    <scope>NUCLEOTIDE SEQUENCE</scope>
    <source>
        <strain evidence="2">Expedition CK06-06</strain>
    </source>
</reference>
<protein>
    <submittedName>
        <fullName evidence="2">Uncharacterized protein</fullName>
    </submittedName>
</protein>
<feature type="region of interest" description="Disordered" evidence="1">
    <location>
        <begin position="1"/>
        <end position="25"/>
    </location>
</feature>